<dbReference type="Pfam" id="PF17921">
    <property type="entry name" value="Integrase_H2C2"/>
    <property type="match status" value="1"/>
</dbReference>
<keyword evidence="4" id="KW-0460">Magnesium</keyword>
<feature type="region of interest" description="Disordered" evidence="8">
    <location>
        <begin position="426"/>
        <end position="470"/>
    </location>
</feature>
<evidence type="ECO:0000256" key="6">
    <source>
        <dbReference type="ARBA" id="ARBA00023268"/>
    </source>
</evidence>
<proteinExistence type="predicted"/>
<dbReference type="PROSITE" id="PS50878">
    <property type="entry name" value="RT_POL"/>
    <property type="match status" value="1"/>
</dbReference>
<dbReference type="GO" id="GO:0003964">
    <property type="term" value="F:RNA-directed DNA polymerase activity"/>
    <property type="evidence" value="ECO:0007669"/>
    <property type="project" value="UniProtKB-KW"/>
</dbReference>
<dbReference type="Pfam" id="PF00078">
    <property type="entry name" value="RVT_1"/>
    <property type="match status" value="1"/>
</dbReference>
<keyword evidence="11" id="KW-0808">Transferase</keyword>
<dbReference type="InterPro" id="IPR050951">
    <property type="entry name" value="Retrovirus_Pol_polyprotein"/>
</dbReference>
<feature type="region of interest" description="Disordered" evidence="8">
    <location>
        <begin position="289"/>
        <end position="370"/>
    </location>
</feature>
<dbReference type="CDD" id="cd01647">
    <property type="entry name" value="RT_LTR"/>
    <property type="match status" value="1"/>
</dbReference>
<sequence length="1828" mass="212835">MQISIQFHNQKKQTSKVKMTTKYSTMDAEAPISFIRKEVARLHKPEETKFVFEKEEISKKRIRTKDNSGEKVTEEETTSTKTKKTLLKCYGNTAEEDVESFFTAFERFQTELEPEWRESSKNMSNDAQVLFDGMDKMLIETANAEWHDVLGSTTKRDWETFKKTVATYITTKILPDDAYDIQVTYLQERMKPKKLDVKQWYLRMQTLNRYLPYFIPSIDKVKEINPSATFKEWWKDGMLSETNIKKTIKNKAPDSWQRQLKLNTIGPAQITKLTTNDLVGYYETLETLERRQREPSKPGPRGRGTIRKYQGQKSHYQEPVGSRYQQQQPRGNGRFTDRGSDRQGPQRQTFRGSGNEYQSRGSDSTVKQRGSALNNNRFSSAIGQQQKSPDKTFFSEEAINNENKEDKNNTLQQEEEQYAAWTDHFNNDHETSGEEQEEYPMGNKSEAEEADEHSEDSSAGDQEEENEAPTTVITIAIPVKGKEDPELFNVLLDTGTNRNMGTKEAVSRFKGIIKAGKRRSWMTAAGKFTTTATTKIPRHSILELNSRRILGKLRIEVSPNTLGNYDFIFGRRYLSYYGFHLNFASSKIEWDGMETEMKPYNDIGNEEHAQEILDNTYGQVDFKALAEQQKHLALHQQNMLKELWSEYDDLFQGNLGEWPDEEVEIELLPNSSPYHCIRPIRIPRVHYETIRKEVNRLVSIKVLKEVSVEEAGPWCSPSFIVPKKDKKVRFVTDYREVNKRIRRKPWPMPHIADMIQDIGPYTYVTALDLSMGFYHFRLNEAASKLSTFMLPWGLYRYLRLPMGLCVSPDIFQANMARLFADMPNVRVYIDDILIFTNGSYEDHLHQVRRALTKLQSKNMAVNVEKSYWAVKEVDYLGFRLTPNGILPQARKVKAIRDLDRPTNKRQLRKFIGMVNYYRYMWKGRSDILAPLAELAGKNSIFRWTEKQQQAFDKMKAMVGKEVMLSFPNYNERFQLYTDASDLQLGAVLMQGKKTLAFFSKKLNKAQRNYSVGEKEMLSIVEALKEFRTMIYGYPIDIHTDHKNWTHDKTFRNARVMNWRMFLEDYAPSLHYVKGESNEIADALSRLPFTTSIEDSSYYSVIEDCFDIAPWQRQRQLITFETINKEQLKDPYVRRLQEYAPDRLGMLFEDIGRQTGPDNVFTETDIIDGKTRIIIPSSLRHRLCDWYHETLLHPGVNRMYDTMRQHFTWPKMRETIAELIKKCDACQRAKRGNKGYGLIPLKDVETEPWKDIAIDLSGPWKATIDKKIVIFHTLTIIDVFTGWVEILPIDTKKKEHIRDLFEREWLRRYPRPSRVLYDLGGEFDNYVFRTKLVQWFIKPTPITNKNPRANAIVERMHLVLGDMLRIQLAKQHEHDRPIDDMTSAAAYAIRATVHGTTKYSPAQLVYQKDLILRTRVEAETELVRQRRQAAIIKNNQRENKRRIPYKYKIGDYVLILSRHLDPKMQLHQGPYQVLAYDSNSGTLHIQRRNYVEPINIRNNFGLFNGSAAEYPHQDLHWLYQLQDCMQEAQEQRLQGYFWDEFVMVRTNDNDEGDFDFWETFLQRNPLRPTTVAFEYPSMETLSLQQQQEGTEIVPPVAIVVKDALHMLEVDTLEDLKQCLRTHQSHLAEIRPFGQNYDKGGNNCVFLGGFLQLLTPGVAAKIRQAGHVAWTHAQWGEFVPPLHTVHPDGYKDPLEAGIRTSDHISYEGWEALGPHKDSDSLYTVLVMLSNPDDYTGGEFHMQVDRSGDKSEQQRRLDESHPPLILKPKKYDGVVFLADENTHQVLSIGGGDRKTVATEFWGHGDCPFGIKRPSPDMWLNYQSSHEWWDLD</sequence>
<dbReference type="PANTHER" id="PTHR37984">
    <property type="entry name" value="PROTEIN CBG26694"/>
    <property type="match status" value="1"/>
</dbReference>
<keyword evidence="5" id="KW-0229">DNA integration</keyword>
<keyword evidence="12" id="KW-1185">Reference proteome</keyword>
<dbReference type="InterPro" id="IPR041588">
    <property type="entry name" value="Integrase_H2C2"/>
</dbReference>
<reference evidence="11" key="2">
    <citation type="submission" date="2021-04" db="EMBL/GenBank/DDBJ databases">
        <authorList>
            <person name="Podell S."/>
        </authorList>
    </citation>
    <scope>NUCLEOTIDE SEQUENCE</scope>
    <source>
        <strain evidence="11">Hildebrandi</strain>
    </source>
</reference>
<keyword evidence="11" id="KW-0695">RNA-directed DNA polymerase</keyword>
<dbReference type="OrthoDB" id="43788at2759"/>
<feature type="compositionally biased region" description="Polar residues" evidence="8">
    <location>
        <begin position="343"/>
        <end position="370"/>
    </location>
</feature>
<evidence type="ECO:0000259" key="10">
    <source>
        <dbReference type="PROSITE" id="PS50994"/>
    </source>
</evidence>
<protein>
    <submittedName>
        <fullName evidence="11">Reverse transcriptase RNA-dependent DNA polymerase</fullName>
    </submittedName>
</protein>
<name>A0A9K3LCH9_9STRA</name>
<feature type="domain" description="Reverse transcriptase" evidence="9">
    <location>
        <begin position="702"/>
        <end position="880"/>
    </location>
</feature>
<keyword evidence="2" id="KW-0255">Endonuclease</keyword>
<keyword evidence="1" id="KW-0540">Nuclease</keyword>
<dbReference type="Pfam" id="PF17919">
    <property type="entry name" value="RT_RNaseH_2"/>
    <property type="match status" value="1"/>
</dbReference>
<keyword evidence="11" id="KW-0548">Nucleotidyltransferase</keyword>
<evidence type="ECO:0000256" key="4">
    <source>
        <dbReference type="ARBA" id="ARBA00022842"/>
    </source>
</evidence>
<dbReference type="GO" id="GO:0004190">
    <property type="term" value="F:aspartic-type endopeptidase activity"/>
    <property type="evidence" value="ECO:0007669"/>
    <property type="project" value="InterPro"/>
</dbReference>
<dbReference type="GO" id="GO:0004519">
    <property type="term" value="F:endonuclease activity"/>
    <property type="evidence" value="ECO:0007669"/>
    <property type="project" value="UniProtKB-KW"/>
</dbReference>
<dbReference type="PANTHER" id="PTHR37984:SF5">
    <property type="entry name" value="PROTEIN NYNRIN-LIKE"/>
    <property type="match status" value="1"/>
</dbReference>
<dbReference type="GO" id="GO:0015074">
    <property type="term" value="P:DNA integration"/>
    <property type="evidence" value="ECO:0007669"/>
    <property type="project" value="UniProtKB-KW"/>
</dbReference>
<dbReference type="CDD" id="cd09274">
    <property type="entry name" value="RNase_HI_RT_Ty3"/>
    <property type="match status" value="1"/>
</dbReference>
<evidence type="ECO:0000256" key="2">
    <source>
        <dbReference type="ARBA" id="ARBA00022759"/>
    </source>
</evidence>
<accession>A0A9K3LCH9</accession>
<dbReference type="InterPro" id="IPR001969">
    <property type="entry name" value="Aspartic_peptidase_AS"/>
</dbReference>
<evidence type="ECO:0000313" key="11">
    <source>
        <dbReference type="EMBL" id="KAG7359220.1"/>
    </source>
</evidence>
<evidence type="ECO:0000256" key="8">
    <source>
        <dbReference type="SAM" id="MobiDB-lite"/>
    </source>
</evidence>
<dbReference type="PROSITE" id="PS50994">
    <property type="entry name" value="INTEGRASE"/>
    <property type="match status" value="1"/>
</dbReference>
<dbReference type="InterPro" id="IPR041577">
    <property type="entry name" value="RT_RNaseH_2"/>
</dbReference>
<keyword evidence="6" id="KW-0511">Multifunctional enzyme</keyword>
<dbReference type="InterPro" id="IPR001584">
    <property type="entry name" value="Integrase_cat-core"/>
</dbReference>
<dbReference type="PROSITE" id="PS00141">
    <property type="entry name" value="ASP_PROTEASE"/>
    <property type="match status" value="1"/>
</dbReference>
<dbReference type="InterPro" id="IPR000477">
    <property type="entry name" value="RT_dom"/>
</dbReference>
<gene>
    <name evidence="11" type="ORF">IV203_015809</name>
</gene>
<evidence type="ECO:0000256" key="5">
    <source>
        <dbReference type="ARBA" id="ARBA00022908"/>
    </source>
</evidence>
<organism evidence="11 12">
    <name type="scientific">Nitzschia inconspicua</name>
    <dbReference type="NCBI Taxonomy" id="303405"/>
    <lineage>
        <taxon>Eukaryota</taxon>
        <taxon>Sar</taxon>
        <taxon>Stramenopiles</taxon>
        <taxon>Ochrophyta</taxon>
        <taxon>Bacillariophyta</taxon>
        <taxon>Bacillariophyceae</taxon>
        <taxon>Bacillariophycidae</taxon>
        <taxon>Bacillariales</taxon>
        <taxon>Bacillariaceae</taxon>
        <taxon>Nitzschia</taxon>
    </lineage>
</organism>
<dbReference type="EMBL" id="JAGRRH010000014">
    <property type="protein sequence ID" value="KAG7359220.1"/>
    <property type="molecule type" value="Genomic_DNA"/>
</dbReference>
<evidence type="ECO:0000256" key="1">
    <source>
        <dbReference type="ARBA" id="ARBA00022722"/>
    </source>
</evidence>
<keyword evidence="7" id="KW-0175">Coiled coil</keyword>
<dbReference type="GO" id="GO:0006508">
    <property type="term" value="P:proteolysis"/>
    <property type="evidence" value="ECO:0007669"/>
    <property type="project" value="InterPro"/>
</dbReference>
<dbReference type="Proteomes" id="UP000693970">
    <property type="component" value="Unassembled WGS sequence"/>
</dbReference>
<dbReference type="FunFam" id="3.30.70.270:FF:000020">
    <property type="entry name" value="Transposon Tf2-6 polyprotein-like Protein"/>
    <property type="match status" value="1"/>
</dbReference>
<comment type="caution">
    <text evidence="11">The sequence shown here is derived from an EMBL/GenBank/DDBJ whole genome shotgun (WGS) entry which is preliminary data.</text>
</comment>
<reference evidence="11" key="1">
    <citation type="journal article" date="2021" name="Sci. Rep.">
        <title>Diploid genomic architecture of Nitzschia inconspicua, an elite biomass production diatom.</title>
        <authorList>
            <person name="Oliver A."/>
            <person name="Podell S."/>
            <person name="Pinowska A."/>
            <person name="Traller J.C."/>
            <person name="Smith S.R."/>
            <person name="McClure R."/>
            <person name="Beliaev A."/>
            <person name="Bohutskyi P."/>
            <person name="Hill E.A."/>
            <person name="Rabines A."/>
            <person name="Zheng H."/>
            <person name="Allen L.Z."/>
            <person name="Kuo A."/>
            <person name="Grigoriev I.V."/>
            <person name="Allen A.E."/>
            <person name="Hazlebeck D."/>
            <person name="Allen E.E."/>
        </authorList>
    </citation>
    <scope>NUCLEOTIDE SEQUENCE</scope>
    <source>
        <strain evidence="11">Hildebrandi</strain>
    </source>
</reference>
<keyword evidence="3" id="KW-0378">Hydrolase</keyword>
<evidence type="ECO:0000313" key="12">
    <source>
        <dbReference type="Proteomes" id="UP000693970"/>
    </source>
</evidence>
<evidence type="ECO:0000256" key="7">
    <source>
        <dbReference type="SAM" id="Coils"/>
    </source>
</evidence>
<feature type="domain" description="Integrase catalytic" evidence="10">
    <location>
        <begin position="1243"/>
        <end position="1408"/>
    </location>
</feature>
<evidence type="ECO:0000259" key="9">
    <source>
        <dbReference type="PROSITE" id="PS50878"/>
    </source>
</evidence>
<feature type="coiled-coil region" evidence="7">
    <location>
        <begin position="394"/>
        <end position="424"/>
    </location>
</feature>
<evidence type="ECO:0000256" key="3">
    <source>
        <dbReference type="ARBA" id="ARBA00022801"/>
    </source>
</evidence>